<keyword evidence="1" id="KW-1133">Transmembrane helix</keyword>
<feature type="transmembrane region" description="Helical" evidence="1">
    <location>
        <begin position="68"/>
        <end position="85"/>
    </location>
</feature>
<dbReference type="EMBL" id="LKLN01000075">
    <property type="protein sequence ID" value="KSU03108.1"/>
    <property type="molecule type" value="Genomic_DNA"/>
</dbReference>
<organism evidence="2 3">
    <name type="scientific">Lactococcus lactis subsp. lactis</name>
    <name type="common">Streptococcus lactis</name>
    <dbReference type="NCBI Taxonomy" id="1360"/>
    <lineage>
        <taxon>Bacteria</taxon>
        <taxon>Bacillati</taxon>
        <taxon>Bacillota</taxon>
        <taxon>Bacilli</taxon>
        <taxon>Lactobacillales</taxon>
        <taxon>Streptococcaceae</taxon>
        <taxon>Lactococcus</taxon>
    </lineage>
</organism>
<feature type="transmembrane region" description="Helical" evidence="1">
    <location>
        <begin position="12"/>
        <end position="33"/>
    </location>
</feature>
<keyword evidence="1" id="KW-0472">Membrane</keyword>
<dbReference type="PATRIC" id="fig|1360.105.peg.1613"/>
<feature type="transmembrane region" description="Helical" evidence="1">
    <location>
        <begin position="145"/>
        <end position="166"/>
    </location>
</feature>
<reference evidence="3" key="1">
    <citation type="submission" date="2015-10" db="EMBL/GenBank/DDBJ databases">
        <title>Draft Genome Sequences of 11 Lactococcus lactis subspecies cremoris strains.</title>
        <authorList>
            <person name="Wels M."/>
            <person name="Backus L."/>
            <person name="Boekhorst J."/>
            <person name="Dijkstra A."/>
            <person name="Beerthuizen M."/>
            <person name="Kelly W."/>
            <person name="Siezen R."/>
            <person name="Bachmann H."/>
            <person name="Van Hijum S."/>
        </authorList>
    </citation>
    <scope>NUCLEOTIDE SEQUENCE [LARGE SCALE GENOMIC DNA]</scope>
    <source>
        <strain evidence="3">KF282</strain>
    </source>
</reference>
<accession>A0A0V8CP51</accession>
<dbReference type="RefSeq" id="WP_058219806.1">
    <property type="nucleotide sequence ID" value="NZ_LKLN01000075.1"/>
</dbReference>
<evidence type="ECO:0000256" key="1">
    <source>
        <dbReference type="SAM" id="Phobius"/>
    </source>
</evidence>
<sequence length="175" mass="19967">MHTLIKNLQILFLCLLGISIFGALGFGLYFLFFTGVSNQWVWASVLLIIFIIITWFSKKYVDWKHGGILLVVVIAFMGACIDIQGNPLYNEPIRLVYQHLGTLKVTNIMTSINGTTGVNYYFNIVNPSGHVVKQLNMWGVALFRFIEYLVIYSILLSMLVPVFKLVRNIKLKKES</sequence>
<comment type="caution">
    <text evidence="2">The sequence shown here is derived from an EMBL/GenBank/DDBJ whole genome shotgun (WGS) entry which is preliminary data.</text>
</comment>
<proteinExistence type="predicted"/>
<evidence type="ECO:0000313" key="3">
    <source>
        <dbReference type="Proteomes" id="UP000053058"/>
    </source>
</evidence>
<name>A0A0V8CP51_LACLL</name>
<gene>
    <name evidence="2" type="ORF">KF282_1779</name>
</gene>
<feature type="transmembrane region" description="Helical" evidence="1">
    <location>
        <begin position="39"/>
        <end position="56"/>
    </location>
</feature>
<keyword evidence="1" id="KW-0812">Transmembrane</keyword>
<evidence type="ECO:0000313" key="2">
    <source>
        <dbReference type="EMBL" id="KSU03108.1"/>
    </source>
</evidence>
<dbReference type="AlphaFoldDB" id="A0A0V8CP51"/>
<dbReference type="Proteomes" id="UP000053058">
    <property type="component" value="Unassembled WGS sequence"/>
</dbReference>
<protein>
    <submittedName>
        <fullName evidence="2">Uncharacterized protein</fullName>
    </submittedName>
</protein>